<feature type="domain" description="HTH tetR-type" evidence="4">
    <location>
        <begin position="16"/>
        <end position="76"/>
    </location>
</feature>
<dbReference type="Gene3D" id="1.10.357.10">
    <property type="entry name" value="Tetracycline Repressor, domain 2"/>
    <property type="match status" value="1"/>
</dbReference>
<keyword evidence="1 2" id="KW-0238">DNA-binding</keyword>
<proteinExistence type="predicted"/>
<organism evidence="5 6">
    <name type="scientific">Pseudonocardia acidicola</name>
    <dbReference type="NCBI Taxonomy" id="2724939"/>
    <lineage>
        <taxon>Bacteria</taxon>
        <taxon>Bacillati</taxon>
        <taxon>Actinomycetota</taxon>
        <taxon>Actinomycetes</taxon>
        <taxon>Pseudonocardiales</taxon>
        <taxon>Pseudonocardiaceae</taxon>
        <taxon>Pseudonocardia</taxon>
    </lineage>
</organism>
<dbReference type="EMBL" id="JAAXLA010000034">
    <property type="protein sequence ID" value="NMH99332.1"/>
    <property type="molecule type" value="Genomic_DNA"/>
</dbReference>
<gene>
    <name evidence="5" type="ORF">HF526_18735</name>
</gene>
<evidence type="ECO:0000256" key="2">
    <source>
        <dbReference type="PROSITE-ProRule" id="PRU00335"/>
    </source>
</evidence>
<dbReference type="InterPro" id="IPR050109">
    <property type="entry name" value="HTH-type_TetR-like_transc_reg"/>
</dbReference>
<accession>A0ABX1SEM5</accession>
<dbReference type="InterPro" id="IPR001647">
    <property type="entry name" value="HTH_TetR"/>
</dbReference>
<dbReference type="PANTHER" id="PTHR30055:SF200">
    <property type="entry name" value="HTH-TYPE TRANSCRIPTIONAL REPRESSOR BDCR"/>
    <property type="match status" value="1"/>
</dbReference>
<dbReference type="PANTHER" id="PTHR30055">
    <property type="entry name" value="HTH-TYPE TRANSCRIPTIONAL REGULATOR RUTR"/>
    <property type="match status" value="1"/>
</dbReference>
<evidence type="ECO:0000256" key="3">
    <source>
        <dbReference type="SAM" id="MobiDB-lite"/>
    </source>
</evidence>
<dbReference type="Proteomes" id="UP000820669">
    <property type="component" value="Unassembled WGS sequence"/>
</dbReference>
<dbReference type="SUPFAM" id="SSF48498">
    <property type="entry name" value="Tetracyclin repressor-like, C-terminal domain"/>
    <property type="match status" value="1"/>
</dbReference>
<feature type="compositionally biased region" description="Basic and acidic residues" evidence="3">
    <location>
        <begin position="124"/>
        <end position="135"/>
    </location>
</feature>
<dbReference type="InterPro" id="IPR009057">
    <property type="entry name" value="Homeodomain-like_sf"/>
</dbReference>
<feature type="DNA-binding region" description="H-T-H motif" evidence="2">
    <location>
        <begin position="39"/>
        <end position="58"/>
    </location>
</feature>
<dbReference type="InterPro" id="IPR036271">
    <property type="entry name" value="Tet_transcr_reg_TetR-rel_C_sf"/>
</dbReference>
<dbReference type="Pfam" id="PF00440">
    <property type="entry name" value="TetR_N"/>
    <property type="match status" value="1"/>
</dbReference>
<evidence type="ECO:0000313" key="5">
    <source>
        <dbReference type="EMBL" id="NMH99332.1"/>
    </source>
</evidence>
<dbReference type="RefSeq" id="WP_169382810.1">
    <property type="nucleotide sequence ID" value="NZ_JAAXLA010000034.1"/>
</dbReference>
<reference evidence="5 6" key="1">
    <citation type="submission" date="2020-04" db="EMBL/GenBank/DDBJ databases">
        <authorList>
            <person name="Klaysubun C."/>
            <person name="Duangmal K."/>
            <person name="Lipun K."/>
        </authorList>
    </citation>
    <scope>NUCLEOTIDE SEQUENCE [LARGE SCALE GENOMIC DNA]</scope>
    <source>
        <strain evidence="5 6">K10HN5</strain>
    </source>
</reference>
<dbReference type="PRINTS" id="PR00455">
    <property type="entry name" value="HTHTETR"/>
</dbReference>
<evidence type="ECO:0000259" key="4">
    <source>
        <dbReference type="PROSITE" id="PS50977"/>
    </source>
</evidence>
<dbReference type="InterPro" id="IPR041490">
    <property type="entry name" value="KstR2_TetR_C"/>
</dbReference>
<protein>
    <submittedName>
        <fullName evidence="5">TetR/AcrR family transcriptional regulator</fullName>
    </submittedName>
</protein>
<evidence type="ECO:0000256" key="1">
    <source>
        <dbReference type="ARBA" id="ARBA00023125"/>
    </source>
</evidence>
<keyword evidence="6" id="KW-1185">Reference proteome</keyword>
<dbReference type="PROSITE" id="PS50977">
    <property type="entry name" value="HTH_TETR_2"/>
    <property type="match status" value="1"/>
</dbReference>
<dbReference type="Pfam" id="PF17932">
    <property type="entry name" value="TetR_C_24"/>
    <property type="match status" value="1"/>
</dbReference>
<sequence length="203" mass="22139">MASHTAEPATSDTRTTVTSAAVLDAALTLFAQRGYHGTALSQVAEALGIRTPSLYNHMRSKQELLQTIVAGTTAGVLQDFEAAVEGVSDPVERLRRATRVYALRHATHRREALIVNRDTPSLDEPARSEQQEQRRKHEHALRAIIAEGVAGGAMSVESPALASFAIREMCVSIARWFREDGPFSAEQVADQYSRFALQIAGAR</sequence>
<dbReference type="SUPFAM" id="SSF46689">
    <property type="entry name" value="Homeodomain-like"/>
    <property type="match status" value="1"/>
</dbReference>
<evidence type="ECO:0000313" key="6">
    <source>
        <dbReference type="Proteomes" id="UP000820669"/>
    </source>
</evidence>
<comment type="caution">
    <text evidence="5">The sequence shown here is derived from an EMBL/GenBank/DDBJ whole genome shotgun (WGS) entry which is preliminary data.</text>
</comment>
<feature type="region of interest" description="Disordered" evidence="3">
    <location>
        <begin position="119"/>
        <end position="138"/>
    </location>
</feature>
<name>A0ABX1SEM5_9PSEU</name>